<evidence type="ECO:0000256" key="3">
    <source>
        <dbReference type="ARBA" id="ARBA00022450"/>
    </source>
</evidence>
<feature type="active site" description="Proton acceptor; for dehydratase activity" evidence="11">
    <location>
        <position position="6635"/>
    </location>
</feature>
<evidence type="ECO:0000256" key="2">
    <source>
        <dbReference type="ARBA" id="ARBA00004792"/>
    </source>
</evidence>
<dbReference type="CDD" id="cd02440">
    <property type="entry name" value="AdoMet_MTases"/>
    <property type="match status" value="1"/>
</dbReference>
<keyword evidence="6" id="KW-0808">Transferase</keyword>
<dbReference type="Gene3D" id="3.40.47.10">
    <property type="match status" value="6"/>
</dbReference>
<dbReference type="SUPFAM" id="SSF53335">
    <property type="entry name" value="S-adenosyl-L-methionine-dependent methyltransferases"/>
    <property type="match status" value="1"/>
</dbReference>
<dbReference type="GO" id="GO:0005737">
    <property type="term" value="C:cytoplasm"/>
    <property type="evidence" value="ECO:0007669"/>
    <property type="project" value="UniProtKB-SubCell"/>
</dbReference>
<feature type="domain" description="Ketosynthase family 3 (KS3)" evidence="14">
    <location>
        <begin position="7"/>
        <end position="437"/>
    </location>
</feature>
<keyword evidence="8" id="KW-0511">Multifunctional enzyme</keyword>
<dbReference type="Pfam" id="PF21089">
    <property type="entry name" value="PKS_DH_N"/>
    <property type="match status" value="1"/>
</dbReference>
<feature type="compositionally biased region" description="Basic and acidic residues" evidence="12">
    <location>
        <begin position="5966"/>
        <end position="5977"/>
    </location>
</feature>
<dbReference type="OrthoDB" id="9778690at2"/>
<dbReference type="SUPFAM" id="SSF52096">
    <property type="entry name" value="ClpP/crotonase"/>
    <property type="match status" value="2"/>
</dbReference>
<gene>
    <name evidence="16" type="primary">pksL</name>
    <name evidence="16" type="ORF">LA5096_03889</name>
</gene>
<feature type="region of interest" description="Disordered" evidence="12">
    <location>
        <begin position="5965"/>
        <end position="5992"/>
    </location>
</feature>
<dbReference type="Pfam" id="PF08659">
    <property type="entry name" value="KR"/>
    <property type="match status" value="2"/>
</dbReference>
<evidence type="ECO:0000313" key="17">
    <source>
        <dbReference type="Proteomes" id="UP000049983"/>
    </source>
</evidence>
<dbReference type="Proteomes" id="UP000049983">
    <property type="component" value="Unassembled WGS sequence"/>
</dbReference>
<dbReference type="Pfam" id="PF00378">
    <property type="entry name" value="ECH_1"/>
    <property type="match status" value="1"/>
</dbReference>
<comment type="catalytic activity">
    <reaction evidence="9">
        <text>a (3S)-3-hydroxyacyl-CoA + NAD(+) = a 3-oxoacyl-CoA + NADH + H(+)</text>
        <dbReference type="Rhea" id="RHEA:22432"/>
        <dbReference type="ChEBI" id="CHEBI:15378"/>
        <dbReference type="ChEBI" id="CHEBI:57318"/>
        <dbReference type="ChEBI" id="CHEBI:57540"/>
        <dbReference type="ChEBI" id="CHEBI:57945"/>
        <dbReference type="ChEBI" id="CHEBI:90726"/>
        <dbReference type="EC" id="1.1.1.35"/>
    </reaction>
</comment>
<keyword evidence="4" id="KW-0963">Cytoplasm</keyword>
<feature type="active site" description="Proton acceptor; for dehydratase activity" evidence="11">
    <location>
        <position position="629"/>
    </location>
</feature>
<evidence type="ECO:0000259" key="14">
    <source>
        <dbReference type="PROSITE" id="PS52004"/>
    </source>
</evidence>
<feature type="region of interest" description="N-terminal hotdog fold" evidence="11">
    <location>
        <begin position="6600"/>
        <end position="6723"/>
    </location>
</feature>
<dbReference type="InterPro" id="IPR049552">
    <property type="entry name" value="PKS_DH_N"/>
</dbReference>
<feature type="region of interest" description="Disordered" evidence="12">
    <location>
        <begin position="5856"/>
        <end position="5884"/>
    </location>
</feature>
<proteinExistence type="predicted"/>
<dbReference type="Pfam" id="PF08242">
    <property type="entry name" value="Methyltransf_12"/>
    <property type="match status" value="1"/>
</dbReference>
<dbReference type="SMART" id="SM00822">
    <property type="entry name" value="PKS_KR"/>
    <property type="match status" value="2"/>
</dbReference>
<feature type="domain" description="Ketosynthase family 3 (KS3)" evidence="14">
    <location>
        <begin position="1471"/>
        <end position="1904"/>
    </location>
</feature>
<dbReference type="SMART" id="SM01294">
    <property type="entry name" value="PKS_PP_betabranch"/>
    <property type="match status" value="3"/>
</dbReference>
<dbReference type="PROSITE" id="PS52019">
    <property type="entry name" value="PKS_MFAS_DH"/>
    <property type="match status" value="2"/>
</dbReference>
<dbReference type="InterPro" id="IPR054514">
    <property type="entry name" value="RhiE-like_linker"/>
</dbReference>
<feature type="domain" description="PKS/mFAS DH" evidence="15">
    <location>
        <begin position="6600"/>
        <end position="6884"/>
    </location>
</feature>
<feature type="region of interest" description="C-terminal hotdog fold" evidence="11">
    <location>
        <begin position="6734"/>
        <end position="6884"/>
    </location>
</feature>
<dbReference type="InterPro" id="IPR001753">
    <property type="entry name" value="Enoyl-CoA_hydra/iso"/>
</dbReference>
<dbReference type="Gene3D" id="3.90.226.10">
    <property type="entry name" value="2-enoyl-CoA Hydratase, Chain A, domain 1"/>
    <property type="match status" value="1"/>
</dbReference>
<dbReference type="RefSeq" id="WP_055112030.1">
    <property type="nucleotide sequence ID" value="NZ_CXWA01000005.1"/>
</dbReference>
<reference evidence="17" key="1">
    <citation type="submission" date="2015-07" db="EMBL/GenBank/DDBJ databases">
        <authorList>
            <person name="Rodrigo-Torres Lidia"/>
            <person name="Arahal R.David."/>
        </authorList>
    </citation>
    <scope>NUCLEOTIDE SEQUENCE [LARGE SCALE GENOMIC DNA]</scope>
    <source>
        <strain evidence="17">CECT 5096</strain>
    </source>
</reference>
<feature type="region of interest" description="Disordered" evidence="12">
    <location>
        <begin position="1430"/>
        <end position="1468"/>
    </location>
</feature>
<sequence>MGGNSQKEPVAIIGLGLRLPGAETLDGFWEHLAAERSLITEVPAERWDAKAVYGNPAKGNKTNSIWGGFVEDADCFDAEFFGISPREAAWMDPQQRFALEMSWQAIEDGGYRASDLAGSRTGVFMGVCHWDYAELLEKHLTVVDAYLPTGIAFSIISNRVSHFFDFHGPSITNDTACAASMTSIYEAVRALQDGTCDLALAGGVNLIWSPNHFVAFSKAGMLSKDGKSKAFDDAANGYVRGEGGAVLLLKPLSHALADADPIHGVIKGVGINHGGRTNSLTVTSPDAQAELIKQVHREAGVSPDTVDFVEAHGPGTPLGDPIEIAGLKAAFSELAAENKVSLTAGACGIGSVKTNIGHLEGAAGVAGVVKVLAALKHGRLPANSGFREENRLIDLGGSSFRIQKEQTEWPEGGDRPRRACVSSFGFGGSNGHVLLEEAPGQSVRQMRRSIAAVPLSATSTERLAEYAARLLGFVEEINPDTVTLADIARTYQMAREPMDVRCVFLVSDLTELACALREFLVLGADGQIVLPKDSSGKTSAKSSKIRRLANEWLQGQSVDWASARRIGKGRRTHAPGYPFDRKRHWMDLSLGAKSQQGPLHPLLHTNTSGFDRCSYETCLTGSEFVLEDHHVGGKQILPGVAALEMARGASDLAGVLNSGGCLIQDVIWRRPVQLENRQTLTIETRLERQDQEKINFQIAAPGSAKNEANVTGTLCIRDFADQEVEDLEELIRRIADPVETDVCYDWLRQSGVDHGPAFRALSRVNRSGQEVLAQIKLPRRLMASLEAMPLHPVLLDAAIQAWVASGNAPPTGAGVPFSCQQIEVHGACEMVMWAHVRMRDGAQDAPVRQLDIDLLDRSGARKVKFKGLVLRVIDHDHLLEPVSGADEDLPLIVTDGGWQSLPLEVRASDVGDRRLRLLLIGIDEVVAAELVNATGWSVERLPDVGGLEDAEAVQVLYAAGFSAVRQCLENRAEKLVDILVLAAEDVPAVVTAPLVGLLKTAMIESPRVRGRLVSIAGDISIGRLRAIAGAEHAASDELAEIRYDASGNRSAWLPVSNAVLGESEPFHANSKGVYWITGGLGGLGRIFADWLFSRGARKLLLTGRSDTPPGDAELWMSGLRKKGAQVHYWPCDISDLSDVERISIRADREIGPLKGIIQSAGVLNDGFIRLQDSKAAEDVFAPKVTGTVNIDKVTKDIDLDFFVLCSSIASVFGNAGQAAYGAANAFLDAFAERRANDVLAGGRKGKVVAIAWPLWADGGMSVDKATLGAVKKRLGLTPLPREAGLKALETILSGQGTPRCTVLHGDLERIDDVLAEYGQTPEDVDASIAKNARAPTITEPVTDTKALKRKTIEFVRGILADVLEMDVSRIKANRKLEEYGLDSIAIVESTSRLEEAIGPLSKTLFFEFVDVDGVASHLIEEHAAALQQALGEETPARQSAAARSSVGDQIGSQPIPVKTDPAGPQPARAGSHDIAIVGLSLHVSKADDQDAFWKLLSEGIDGFEPVPKDRWNNGALHHAERDVLGKTVVKTGAFLKDIDKFDPRYFRISKAEAELMSPEVRLFLQASVEAFEDAGYSRETMARRYDGDVAVIVGSMTNEYDLYGFQNMLMRGSLASGSYTGTVPNMVSYFYGFTGPSYFLDTMCSASSTCVHEAVHMLRAGRCKMALAGGVSLLLHPQKLIATSQEHFTTKSADVIRGYGLGAEGTILGEGVGALVLKPLADAERDGDHVYGVVTGTGISNAGVRNGFTVPNPNQQAVAIERALEDAGIGPQTIGYIEGHGSGTALGDPIEVKALTHVFRKHTDAVQTCPIGTVKSNVAHLLGASGLAGLVKVLAQFRHGQLAPSLHAETLNPDIPFQTSPFFVQRALTPWRRLIDENGVELPRRAGVTSIGAGGMNSHIVLEEHRAAVRAADLGEPDLLVFSALAPERLKEVLKRFAAFLERTPDCRLSDVAYTLQTGKNELSCRMAVAATSISDARTFIESFLTSDTPVSGMMYVPNILETDPPDDLEDVATACAERHLQTVAKAWCHGAPMDWDLFNLGRDVRRMSLPAYPFEKVRCWYQQDADAPSVVNPLGSRFKLHPFIGENQSDVTGLRYRTVLHLKELRDYVYLDAGRETVLPIAAAEIACSVAKISGVAEEPTLSNLEFLFTPVWPEVEELQIEVRPQSADGCIIEITVATVDGNRLKWAEASAARGGTTGDSRFDLEALKNASTRLLDVKDFYGRLKEQRLSFAPYLESVEGLWELSGGGALCRLKDEPLQQDFFKKNICCPAPALAAAFELLRIVVPAEAGSLLRGLGHVSLAAGEIAYILCRLGRTGLPNIHFLNADGSVVGIISDIRLGARKQVAAGQTYVDVDAGPSETHADTLQRDLREKAAAILKFSAADIGARETFHDLGFDSISLARFANDISQAYGIEVSPAVFFECEHVEALTYHLIGRHDLKPPEMPEVADTLRVASSDGLEDGGMRERSARFSRWSGTPEEPAPENRIAIIGMAGRFPQSPDVETFFDHLLEGHDLTGDLPLGRYSQVYADRFAKAGFAKHGGFLKDIDRFDGAFFNVSPVEAERLDPQQRLLLETSWRTLEDAGYKPQDLPRDTGVFIGITSLDYAELWRSEDLPSDGYVATGNSLAMAANRLSHQFDIHGPSQAIDTACSSSLVAMLRARDTLLSGKCSAAIVGGVNLCLALDGFEGPYQAGMLSPAGRCHTFGQAADGYARGEGVAALLLKRLTDAERDGDRIHGVIAGGAENHGGRSGALTAPNAKAQARLIIEAMQDIDPKSVSHIEVHGTGTELGDPVEINGLRRAYSELLGAEPIANPWIGLGTVKSAIGHLEAAAGIAGVIKVLMAMRRNELPPTLHSEPRSPHIDLEGSPFRILTRREPWKRGNDRHPRRAGVSSFGFGGANAHVVLESVDTEQRLTRSPLVAHRFDETRYWLPAARRAESNREKMLFSAKWTTAEATASTPFSGRHVVVGCGVHVPADRAVTSHNLLLAGGTIFDRYTDAAEQLLEILRQEMASGGKEDVLVQLAVPLEGENALFSGLTGMLQTAHEEDPRIRGQVVEVPLAGSSEQTLVWLKEAAGDLHSVRMRYVEGQRQVWCWQELAERTVETPWRTGGVYLITGGMGGLGRLLAGHIAVTVKNAVIVLTGSSPIDADRKKVLSGLREKGAVAAYRQVDVCDPKAVRDLAAHIIEVHGKLNGVFHCAGVLHDGYIATKSSRHLKSVMSSKVQGALALADACSDTSLDAFVLFSSLAGPFGNAGQACYAAANGFLDVLATRSGNRITAVDWPLWADGGMSADDTVKDALYRRMGQRPLETQAGLAALEKAIVSDAAQVAVVGGNEARIRAFFAAGERATAPDRSAPVHDDAGLANASGQFKDKVVRKLGALFAEISGLAASAINPQTPLEDYGIDSLMITRLNSRLDDVFEKLPKTLFFRYRTLHEVSTFLVETQPVACGVWTGETAGSEQPLSRRARVVPTSGISSSSLADDEPIAIIGMSGTYPDAANLEEFWDNLLAGHDAVGAVPDDRWALEEVFDPDPDKAVAQGKSYCKWGAFLDGFADFDPMFFGLSPREAAGMDPQERLFLMTAWQAIEDGGYTRDRLKEIAGTEHGGARVGVFAGVTKTGFALFGPFRSEHGAMVRPSTSFASFANRVSHILDLSGPSLPVDTMCSSSLSAIHEACGQLRSGSCALALAGGVNLYLHPSNYAELSAARMLSPTGRCRSFGAGGDGFVPGEGAGCVLLKPLSRAIADGDRIHAVVRGSAVNHGGRTNGYTVPNPDAQRDVIDAALDRSGLKAGDISYIEAHGTGTELGDPIEIDGLTQAFGIVTEHAGSCALGSVKSSIGHLEAAAGIAGLTKVVLQMKNRVLVPSLHAERINPNIALEETPFVIQREAATWSSRSPRRAGVSSFGAGGANAHVILEEWVDQNGPSSSGDVAETPQLILMSAQDPDRLKEYVKRLLGFLKNSPLPNRKSFSESVSPEEVQAELGRILAIDPAQIDPEEDFDALGLETSHIPALQNWCEKTFGRRPTPADLDMSRSINGLLELIASNSVDQGFPRTAPNLADIAYTLQIGREAMDCRLALVTASADELRNALDAWLKDEEPCVPHAQSIQNSRKGALGALAADQVIGDVVERAWETGHLETVARLWVEGVNVDWEHLQGHRSGLIVSLPTYPFAKNRYWLPGSVTGLDNAVPHTAPIEVADIRQSVEEKRGDVGLLQHQQHLEAAASRVLAAVLNEVRDDEVTLPFKKWLGAARSLISNGPGECDEPQAWTAWEKARQAGKSRAQFELAETALRSLPDILTGIKKATDVLFPDGRQSLVEAVYKENQVAARFSQTVAETVGKIVAADKTPGRKFRILEIGAGTGGTSEPVFAALAPHRDRIAEYGYSDVSRAFLIHAERNYADRVAGLRPMLLNIEKPLSEQGIESGCYDIVIAANALHATADISSTIARVRETLRPGGLLLLNETSRPTVFTHVTFGLLDGWWRFVDGDRRIPGSPSLTSEGWREALEANSFEWVCCSSAQEQELGQQIIVAKADQRPLEVSGLALPSEAYGETDVTVRDCLLAALGETLNIVPAAIEIERSFADYGLDSILGAEFVHRLRTTFGIEIDQTVLFDFTNASRLLAHLLSGYPGISEQSEKAAFESRDTLAASAAQPSADPEITAAAPRETDESIAIVGASGRFAKSPTMDDLWDHLIAAEDLVEPVRRFDLSPFHRDAEAGNYGRHGSFLDRIDGFDPVFFGISGVEATYMDPQQRLFLEEAWKTLESAGHAGEDMIGRRCGVFVGCAHGDYQELFDEQPPGQAFWGNTTSLIPARISYWLDLKGPAVAIDTACSSSLVALHLACQSLRNGECDLALAGGVFVQCSPRFFRYANAARMLSSTGRCAAFGASADGIVPGEAVGAVLLRPLKDALKDGDTILGVVAASGTNQDGTTNGITAPSASSQERLIRQVYEENAIDPGTIDYVEAHGTGTVLGDPIEHAALTRAFGKNNRRKVYLGAVKSNIGHATTAAGIAGLAKVLLSLREQTIPPSIHFGTGNPAIDFPSSQFAVNTQPVAWPKGGGKKRRAAISSFGFSGTNAHAVIEDAPDRKEEPEPAGDLLFVLSARTQDQLKAQAEILVIHLEKPHELLAEDVSFTLMVGRRSMAHRLTLVASGLDDVCQALRTWLRGRADSGVESGEFPVTVNGGPQLPARLTEAVGNTRGANLRALGRKFLAGASIDTGSVFQRPRLRVPLPTYPFADKSYWVAGKRAAADRNTPGDDSATRSAPSAKRGEPVLAAVPKPKITLAEPAAEVAVSRGSAVARSGKVVLAPLAATSEKEAMAGEVLSDATTEGVHVLTLSGIWGPQQADLFAQALEKSGVDETIRAIVVVLADDWDTSGDWPAELELAVLLECPVPVVVCAGGDTPDRASALLAVADFIVARRSVALGREEWRGALRVDAGQEYDAALALAKDIAQGPRKSLVLLKQHMRRDLPQLLGDNTAALFPMNAVRAPEGRKPHPSSRPITLKTDVMRLELFEDGVALITMLERSGRNMFTPDFMDGLEEAFGTVALLPEAKVVVLTGHDTYFACGGTREGLDDLQQGGSRFTDRKIYSLPLECRLPVIAAMQGHAIGAGWSLGMYCDRTIMADEAIYQSNYLLLGFTPGAGATLIFPKRLGDELGREILFSARQYRGKDLSDRTERATSHPARDVLGFALDEAHALAREPVERLIAVKTGHAEGVRFALEKVLECELAMHEKTFIGNQDVKQRIAAKFSSETLGSKEREPEREPDLDRSALKADLIMSLANDLMIDASDIRPQDTFLELGLDSILAVTWIRNLNRQFDIALPATAVYAYPTVQALTGHVAEVIGAGNADEPREEAEAGQQPAAAASVEGTEEASAVDQDLRSDIITSLAQDLMIDPGEISDQSAFLDLGLDSILAVTWIRKLNEQYEINLPATAVYAHPTAGALVSHIAGLISAAENPVREREEHHSEEPVEPPPGRSGPAPVTLHAAKTEPVTGSGAIAIIGASGKFPKAESLETFWQNIASGRDCIDAVPSTRWDIDRYYDPDPQAPGKTYCKWMGCLEGIDCFDAEFFNVTPLEAVFTDPQQRLFLETAWHAIEDAAIDPAQLSGSRCGVYAASGPSGYQGLIEEENTYSLLGNSGSILAARISYLLDLRGASISVDTACSSSLVAIAQACESLLSGTSDLAIAGGACVLIGPKMFIDTAKVSMLSADGRCFSFDERANGFVPGEGVGVVMLKRLEEAQRDGDPIRAIVRGWGTNQDGRTNGITAPNPKAQTALIKSVYERFDIDPASIGLLECHGTGTPLGDPIEVEGLTDAFENVAAGYSCPIGSVKSNIGHLLASAGVAGTLKSMLALEHRQIPPSINIDIPNPHIPFSKTPFSVSKSLEEWQQDKAGAPRRVAVSSFGFSGTNAHLVLEEHVARTKDFGGMKPRAFVLSAKDKDRLIDYAAEVERFVTARQNIDLDGLAAALQASRSGFCDRLAFVFNDRTDLLRKLAAAANGVPLEGMHFTSNGNTGSSGFEQDGEVRALGEKWLRSGDARQVDKALALWAGGVDLRWPKSETARINLPGYPFRKTAYWPKPEAANHESPAVSEPLTGGPSWFGEQAIASEVGQMTIRLSGAEPYLTTHTSGEQRLMTGLLLPEMSRSVLERLTGTRVNGLQHLLWGAPVAINGKPRELNISVMSDAEGLLFRVEADGEDGHPCHLGSSVSGALAAPAGKTLAGNQPLPGTEITDVFRSFAEVCSIHSGPPSPEMARVDQVCRDDAVFWARLTRPSNDAAEAAGMVFDPFILDAVWRLLAFTVSDTSFEHDGPKALPFPMSVQAMYGFKPASDQVTVKLSAASGSSNGVTVEVYNTDGNESLRLVGVKLTTLDKVQGFAIEENLPS</sequence>
<name>A0A0M7AJS7_9HYPH</name>
<evidence type="ECO:0000256" key="4">
    <source>
        <dbReference type="ARBA" id="ARBA00022490"/>
    </source>
</evidence>
<dbReference type="EMBL" id="CXWC01000011">
    <property type="protein sequence ID" value="CTQ74033.1"/>
    <property type="molecule type" value="Genomic_DNA"/>
</dbReference>
<dbReference type="Gene3D" id="3.10.129.110">
    <property type="entry name" value="Polyketide synthase dehydratase"/>
    <property type="match status" value="3"/>
</dbReference>
<dbReference type="CDD" id="cd08953">
    <property type="entry name" value="KR_2_SDR_x"/>
    <property type="match status" value="2"/>
</dbReference>
<accession>A0A0M7AJS7</accession>
<dbReference type="PROSITE" id="PS50075">
    <property type="entry name" value="CARRIER"/>
    <property type="match status" value="7"/>
</dbReference>
<evidence type="ECO:0000256" key="12">
    <source>
        <dbReference type="SAM" id="MobiDB-lite"/>
    </source>
</evidence>
<comment type="pathway">
    <text evidence="2">Antibiotic biosynthesis.</text>
</comment>
<dbReference type="InterPro" id="IPR050091">
    <property type="entry name" value="PKS_NRPS_Biosynth_Enz"/>
</dbReference>
<feature type="domain" description="Ketosynthase family 3 (KS3)" evidence="14">
    <location>
        <begin position="6004"/>
        <end position="6425"/>
    </location>
</feature>
<protein>
    <submittedName>
        <fullName evidence="16">Polyketide synthase PksL</fullName>
    </submittedName>
</protein>
<comment type="subcellular location">
    <subcellularLocation>
        <location evidence="1">Cytoplasm</location>
    </subcellularLocation>
</comment>
<evidence type="ECO:0000256" key="9">
    <source>
        <dbReference type="ARBA" id="ARBA00049556"/>
    </source>
</evidence>
<dbReference type="Gene3D" id="3.40.50.720">
    <property type="entry name" value="NAD(P)-binding Rossmann-like Domain"/>
    <property type="match status" value="2"/>
</dbReference>
<dbReference type="InterPro" id="IPR036736">
    <property type="entry name" value="ACP-like_sf"/>
</dbReference>
<keyword evidence="7" id="KW-0677">Repeat</keyword>
<dbReference type="InterPro" id="IPR020806">
    <property type="entry name" value="PKS_PP-bd"/>
</dbReference>
<dbReference type="GO" id="GO:0004315">
    <property type="term" value="F:3-oxoacyl-[acyl-carrier-protein] synthase activity"/>
    <property type="evidence" value="ECO:0007669"/>
    <property type="project" value="InterPro"/>
</dbReference>
<dbReference type="InterPro" id="IPR020807">
    <property type="entry name" value="PKS_DH"/>
</dbReference>
<feature type="region of interest" description="C-terminal hotdog fold" evidence="11">
    <location>
        <begin position="735"/>
        <end position="879"/>
    </location>
</feature>
<dbReference type="GO" id="GO:0003857">
    <property type="term" value="F:(3S)-3-hydroxyacyl-CoA dehydrogenase (NAD+) activity"/>
    <property type="evidence" value="ECO:0007669"/>
    <property type="project" value="UniProtKB-EC"/>
</dbReference>
<evidence type="ECO:0000259" key="13">
    <source>
        <dbReference type="PROSITE" id="PS50075"/>
    </source>
</evidence>
<evidence type="ECO:0000256" key="1">
    <source>
        <dbReference type="ARBA" id="ARBA00004496"/>
    </source>
</evidence>
<evidence type="ECO:0000256" key="5">
    <source>
        <dbReference type="ARBA" id="ARBA00022553"/>
    </source>
</evidence>
<feature type="region of interest" description="N-terminal hotdog fold" evidence="11">
    <location>
        <begin position="600"/>
        <end position="721"/>
    </location>
</feature>
<keyword evidence="5" id="KW-0597">Phosphoprotein</keyword>
<dbReference type="PROSITE" id="PS52004">
    <property type="entry name" value="KS3_2"/>
    <property type="match status" value="6"/>
</dbReference>
<dbReference type="GeneID" id="97673593"/>
<feature type="domain" description="Carrier" evidence="13">
    <location>
        <begin position="2363"/>
        <end position="2440"/>
    </location>
</feature>
<dbReference type="Pfam" id="PF22621">
    <property type="entry name" value="CurL-like_PKS_C"/>
    <property type="match status" value="1"/>
</dbReference>
<feature type="region of interest" description="Disordered" evidence="12">
    <location>
        <begin position="5252"/>
        <end position="5275"/>
    </location>
</feature>
<dbReference type="InterPro" id="IPR036291">
    <property type="entry name" value="NAD(P)-bd_dom_sf"/>
</dbReference>
<feature type="active site" description="Proton donor; for dehydratase activity" evidence="11">
    <location>
        <position position="6799"/>
    </location>
</feature>
<keyword evidence="17" id="KW-1185">Reference proteome</keyword>
<dbReference type="InterPro" id="IPR029063">
    <property type="entry name" value="SAM-dependent_MTases_sf"/>
</dbReference>
<dbReference type="InterPro" id="IPR013968">
    <property type="entry name" value="PKS_KR"/>
</dbReference>
<dbReference type="Pfam" id="PF22336">
    <property type="entry name" value="RhiE-like_linker"/>
    <property type="match status" value="3"/>
</dbReference>
<dbReference type="CDD" id="cd06558">
    <property type="entry name" value="crotonase-like"/>
    <property type="match status" value="1"/>
</dbReference>
<dbReference type="Gene3D" id="3.40.50.150">
    <property type="entry name" value="Vaccinia Virus protein VP39"/>
    <property type="match status" value="1"/>
</dbReference>
<dbReference type="GO" id="GO:0006633">
    <property type="term" value="P:fatty acid biosynthetic process"/>
    <property type="evidence" value="ECO:0007669"/>
    <property type="project" value="InterPro"/>
</dbReference>
<dbReference type="InterPro" id="IPR020841">
    <property type="entry name" value="PKS_Beta-ketoAc_synthase_dom"/>
</dbReference>
<dbReference type="GO" id="GO:0031177">
    <property type="term" value="F:phosphopantetheine binding"/>
    <property type="evidence" value="ECO:0007669"/>
    <property type="project" value="InterPro"/>
</dbReference>
<feature type="domain" description="Carrier" evidence="13">
    <location>
        <begin position="3373"/>
        <end position="3449"/>
    </location>
</feature>
<keyword evidence="3" id="KW-0596">Phosphopantetheine</keyword>
<evidence type="ECO:0000256" key="7">
    <source>
        <dbReference type="ARBA" id="ARBA00022737"/>
    </source>
</evidence>
<dbReference type="Pfam" id="PF00109">
    <property type="entry name" value="ketoacyl-synt"/>
    <property type="match status" value="6"/>
</dbReference>
<organism evidence="16 17">
    <name type="scientific">Roseibium album</name>
    <dbReference type="NCBI Taxonomy" id="311410"/>
    <lineage>
        <taxon>Bacteria</taxon>
        <taxon>Pseudomonadati</taxon>
        <taxon>Pseudomonadota</taxon>
        <taxon>Alphaproteobacteria</taxon>
        <taxon>Hyphomicrobiales</taxon>
        <taxon>Stappiaceae</taxon>
        <taxon>Roseibium</taxon>
    </lineage>
</organism>
<dbReference type="InterPro" id="IPR014031">
    <property type="entry name" value="Ketoacyl_synth_C"/>
</dbReference>
<dbReference type="SUPFAM" id="SSF53901">
    <property type="entry name" value="Thiolase-like"/>
    <property type="match status" value="6"/>
</dbReference>
<dbReference type="InterPro" id="IPR042104">
    <property type="entry name" value="PKS_dehydratase_sf"/>
</dbReference>
<dbReference type="PROSITE" id="PS00012">
    <property type="entry name" value="PHOSPHOPANTETHEINE"/>
    <property type="match status" value="3"/>
</dbReference>
<dbReference type="InterPro" id="IPR009081">
    <property type="entry name" value="PP-bd_ACP"/>
</dbReference>
<dbReference type="PANTHER" id="PTHR43775:SF37">
    <property type="entry name" value="SI:DKEY-61P9.11"/>
    <property type="match status" value="1"/>
</dbReference>
<evidence type="ECO:0000256" key="8">
    <source>
        <dbReference type="ARBA" id="ARBA00023268"/>
    </source>
</evidence>
<feature type="domain" description="Carrier" evidence="13">
    <location>
        <begin position="1349"/>
        <end position="1430"/>
    </location>
</feature>
<dbReference type="Gene3D" id="1.10.1240.100">
    <property type="match status" value="4"/>
</dbReference>
<dbReference type="InterPro" id="IPR006162">
    <property type="entry name" value="Ppantetheine_attach_site"/>
</dbReference>
<dbReference type="STRING" id="311410.LA5095_00749"/>
<dbReference type="InterPro" id="IPR029045">
    <property type="entry name" value="ClpP/crotonase-like_dom_sf"/>
</dbReference>
<dbReference type="GO" id="GO:0004312">
    <property type="term" value="F:fatty acid synthase activity"/>
    <property type="evidence" value="ECO:0007669"/>
    <property type="project" value="TreeGrafter"/>
</dbReference>
<feature type="domain" description="Carrier" evidence="13">
    <location>
        <begin position="5774"/>
        <end position="5851"/>
    </location>
</feature>
<dbReference type="InterPro" id="IPR014030">
    <property type="entry name" value="Ketoacyl_synth_N"/>
</dbReference>
<comment type="function">
    <text evidence="10">Involved in production of the polyketide antibiotic thailandamide.</text>
</comment>
<dbReference type="PROSITE" id="PS00606">
    <property type="entry name" value="KS3_1"/>
    <property type="match status" value="2"/>
</dbReference>
<dbReference type="Pfam" id="PF00550">
    <property type="entry name" value="PP-binding"/>
    <property type="match status" value="6"/>
</dbReference>
<dbReference type="SMART" id="SM00825">
    <property type="entry name" value="PKS_KS"/>
    <property type="match status" value="6"/>
</dbReference>
<dbReference type="InterPro" id="IPR057326">
    <property type="entry name" value="KR_dom"/>
</dbReference>
<dbReference type="SMART" id="SM00826">
    <property type="entry name" value="PKS_DH"/>
    <property type="match status" value="1"/>
</dbReference>
<dbReference type="Gene3D" id="1.10.1200.10">
    <property type="entry name" value="ACP-like"/>
    <property type="match status" value="6"/>
</dbReference>
<feature type="domain" description="Ketosynthase family 3 (KS3)" evidence="14">
    <location>
        <begin position="4672"/>
        <end position="5087"/>
    </location>
</feature>
<feature type="domain" description="Carrier" evidence="13">
    <location>
        <begin position="5883"/>
        <end position="5960"/>
    </location>
</feature>
<dbReference type="Pfam" id="PF02801">
    <property type="entry name" value="Ketoacyl-synt_C"/>
    <property type="match status" value="6"/>
</dbReference>
<dbReference type="Gene3D" id="6.20.390.20">
    <property type="match status" value="1"/>
</dbReference>
<dbReference type="InterPro" id="IPR018201">
    <property type="entry name" value="Ketoacyl_synth_AS"/>
</dbReference>
<dbReference type="InterPro" id="IPR049551">
    <property type="entry name" value="PKS_DH_C"/>
</dbReference>
<dbReference type="InterPro" id="IPR032821">
    <property type="entry name" value="PKS_assoc"/>
</dbReference>
<evidence type="ECO:0000313" key="16">
    <source>
        <dbReference type="EMBL" id="CTQ74033.1"/>
    </source>
</evidence>
<feature type="region of interest" description="Disordered" evidence="12">
    <location>
        <begin position="2461"/>
        <end position="2485"/>
    </location>
</feature>
<dbReference type="Pfam" id="PF14765">
    <property type="entry name" value="PS-DH"/>
    <property type="match status" value="2"/>
</dbReference>
<dbReference type="InterPro" id="IPR049900">
    <property type="entry name" value="PKS_mFAS_DH"/>
</dbReference>
<feature type="active site" description="Proton donor; for dehydratase activity" evidence="11">
    <location>
        <position position="796"/>
    </location>
</feature>
<dbReference type="Pfam" id="PF16197">
    <property type="entry name" value="KAsynt_C_assoc"/>
    <property type="match status" value="3"/>
</dbReference>
<evidence type="ECO:0000256" key="6">
    <source>
        <dbReference type="ARBA" id="ARBA00022679"/>
    </source>
</evidence>
<dbReference type="SUPFAM" id="SSF47336">
    <property type="entry name" value="ACP-like"/>
    <property type="match status" value="7"/>
</dbReference>
<dbReference type="InterPro" id="IPR013217">
    <property type="entry name" value="Methyltransf_12"/>
</dbReference>
<evidence type="ECO:0000256" key="11">
    <source>
        <dbReference type="PROSITE-ProRule" id="PRU01363"/>
    </source>
</evidence>
<feature type="domain" description="Ketosynthase family 3 (KS3)" evidence="14">
    <location>
        <begin position="3487"/>
        <end position="3920"/>
    </location>
</feature>
<dbReference type="NCBIfam" id="NF005496">
    <property type="entry name" value="PRK07110.1"/>
    <property type="match status" value="1"/>
</dbReference>
<dbReference type="SUPFAM" id="SSF51735">
    <property type="entry name" value="NAD(P)-binding Rossmann-fold domains"/>
    <property type="match status" value="2"/>
</dbReference>
<dbReference type="PANTHER" id="PTHR43775">
    <property type="entry name" value="FATTY ACID SYNTHASE"/>
    <property type="match status" value="1"/>
</dbReference>
<feature type="domain" description="Carrier" evidence="13">
    <location>
        <begin position="4554"/>
        <end position="4632"/>
    </location>
</feature>
<dbReference type="InterPro" id="IPR016039">
    <property type="entry name" value="Thiolase-like"/>
</dbReference>
<dbReference type="CDD" id="cd00833">
    <property type="entry name" value="PKS"/>
    <property type="match status" value="6"/>
</dbReference>
<dbReference type="Gene3D" id="3.30.70.3290">
    <property type="match status" value="1"/>
</dbReference>
<dbReference type="SMART" id="SM00823">
    <property type="entry name" value="PKS_PP"/>
    <property type="match status" value="7"/>
</dbReference>
<dbReference type="FunFam" id="3.40.47.10:FF:000019">
    <property type="entry name" value="Polyketide synthase type I"/>
    <property type="match status" value="4"/>
</dbReference>
<feature type="domain" description="PKS/mFAS DH" evidence="15">
    <location>
        <begin position="600"/>
        <end position="879"/>
    </location>
</feature>
<evidence type="ECO:0000256" key="10">
    <source>
        <dbReference type="ARBA" id="ARBA00054155"/>
    </source>
</evidence>
<feature type="domain" description="Carrier" evidence="13">
    <location>
        <begin position="3975"/>
        <end position="4049"/>
    </location>
</feature>
<evidence type="ECO:0000259" key="15">
    <source>
        <dbReference type="PROSITE" id="PS52019"/>
    </source>
</evidence>
<feature type="domain" description="Ketosynthase family 3 (KS3)" evidence="14">
    <location>
        <begin position="2487"/>
        <end position="2910"/>
    </location>
</feature>